<dbReference type="InterPro" id="IPR010987">
    <property type="entry name" value="Glutathione-S-Trfase_C-like"/>
</dbReference>
<keyword evidence="2 3" id="KW-0694">RNA-binding</keyword>
<feature type="compositionally biased region" description="Low complexity" evidence="4">
    <location>
        <begin position="149"/>
        <end position="171"/>
    </location>
</feature>
<dbReference type="InterPro" id="IPR012340">
    <property type="entry name" value="NA-bd_OB-fold"/>
</dbReference>
<dbReference type="GO" id="GO:0017102">
    <property type="term" value="C:methionyl glutamyl tRNA synthetase complex"/>
    <property type="evidence" value="ECO:0007669"/>
    <property type="project" value="TreeGrafter"/>
</dbReference>
<feature type="region of interest" description="Disordered" evidence="4">
    <location>
        <begin position="140"/>
        <end position="213"/>
    </location>
</feature>
<dbReference type="Pfam" id="PF21972">
    <property type="entry name" value="Arc1p_N_like"/>
    <property type="match status" value="1"/>
</dbReference>
<keyword evidence="1 3" id="KW-0820">tRNA-binding</keyword>
<dbReference type="OrthoDB" id="19141at2759"/>
<evidence type="ECO:0000256" key="3">
    <source>
        <dbReference type="PROSITE-ProRule" id="PRU00209"/>
    </source>
</evidence>
<dbReference type="InterPro" id="IPR053836">
    <property type="entry name" value="Arc1-like_N"/>
</dbReference>
<dbReference type="Pfam" id="PF01588">
    <property type="entry name" value="tRNA_bind"/>
    <property type="match status" value="1"/>
</dbReference>
<dbReference type="PROSITE" id="PS50886">
    <property type="entry name" value="TRBD"/>
    <property type="match status" value="1"/>
</dbReference>
<proteinExistence type="predicted"/>
<dbReference type="InterPro" id="IPR002547">
    <property type="entry name" value="tRNA-bd_dom"/>
</dbReference>
<feature type="domain" description="TRNA-binding" evidence="6">
    <location>
        <begin position="212"/>
        <end position="318"/>
    </location>
</feature>
<evidence type="ECO:0000256" key="1">
    <source>
        <dbReference type="ARBA" id="ARBA00022555"/>
    </source>
</evidence>
<evidence type="ECO:0000256" key="4">
    <source>
        <dbReference type="SAM" id="MobiDB-lite"/>
    </source>
</evidence>
<dbReference type="InterPro" id="IPR036282">
    <property type="entry name" value="Glutathione-S-Trfase_C_sf"/>
</dbReference>
<organism evidence="7 8">
    <name type="scientific">Pterulicium gracile</name>
    <dbReference type="NCBI Taxonomy" id="1884261"/>
    <lineage>
        <taxon>Eukaryota</taxon>
        <taxon>Fungi</taxon>
        <taxon>Dikarya</taxon>
        <taxon>Basidiomycota</taxon>
        <taxon>Agaricomycotina</taxon>
        <taxon>Agaricomycetes</taxon>
        <taxon>Agaricomycetidae</taxon>
        <taxon>Agaricales</taxon>
        <taxon>Pleurotineae</taxon>
        <taxon>Pterulaceae</taxon>
        <taxon>Pterulicium</taxon>
    </lineage>
</organism>
<evidence type="ECO:0000313" key="8">
    <source>
        <dbReference type="Proteomes" id="UP000305067"/>
    </source>
</evidence>
<sequence>MDSLPPALKALITSAGISAGYDLQGKIESDQDSVAEWLTKAAQGDVAKEDALKDLNRELTPKTYIAANYLTAADIALYAALHPTYAKLQPPQYYTYTAVTRYFNHLQHHKAVRSAEESKEFPVIEIDIANAPPIDRTAEVAPKKKKEAPAAAAASTPAEATPAKAEAAAEGQEGKTAKKEKKKGKETAGGEAGGKKAAKAAPAPAEDAGPPKPSMIQLLVGKIVDIKRHPDADGLYVEQIDVGEETGPRTVISGLVNYIPIEKLQNKEVIVVANLKPANMRGIKSHAMLLCATHKDGKEVGLETVEAPAGSKPGDKVYFEGEEYESATPLGQLNPKKKIFETIQPGFTTLDTKEAAWINPETKSVHRLRTQAGFLTTPTLVGASLS</sequence>
<evidence type="ECO:0000259" key="6">
    <source>
        <dbReference type="PROSITE" id="PS50886"/>
    </source>
</evidence>
<dbReference type="InterPro" id="IPR051270">
    <property type="entry name" value="Tyrosine-tRNA_ligase_regulator"/>
</dbReference>
<evidence type="ECO:0000313" key="7">
    <source>
        <dbReference type="EMBL" id="TFL01845.1"/>
    </source>
</evidence>
<evidence type="ECO:0000256" key="2">
    <source>
        <dbReference type="ARBA" id="ARBA00022884"/>
    </source>
</evidence>
<dbReference type="SUPFAM" id="SSF47616">
    <property type="entry name" value="GST C-terminal domain-like"/>
    <property type="match status" value="1"/>
</dbReference>
<feature type="compositionally biased region" description="Low complexity" evidence="4">
    <location>
        <begin position="199"/>
        <end position="208"/>
    </location>
</feature>
<dbReference type="Proteomes" id="UP000305067">
    <property type="component" value="Unassembled WGS sequence"/>
</dbReference>
<feature type="domain" description="GST C-terminal" evidence="5">
    <location>
        <begin position="1"/>
        <end position="134"/>
    </location>
</feature>
<dbReference type="PANTHER" id="PTHR11586">
    <property type="entry name" value="TRNA-AMINOACYLATION COFACTOR ARC1 FAMILY MEMBER"/>
    <property type="match status" value="1"/>
</dbReference>
<dbReference type="Gene3D" id="2.40.50.140">
    <property type="entry name" value="Nucleic acid-binding proteins"/>
    <property type="match status" value="1"/>
</dbReference>
<dbReference type="STRING" id="1884261.A0A5C3QIG3"/>
<protein>
    <recommendedName>
        <fullName evidence="9">tRNA-binding domain-containing protein</fullName>
    </recommendedName>
</protein>
<name>A0A5C3QIG3_9AGAR</name>
<dbReference type="PROSITE" id="PS50405">
    <property type="entry name" value="GST_CTER"/>
    <property type="match status" value="1"/>
</dbReference>
<reference evidence="7 8" key="1">
    <citation type="journal article" date="2019" name="Nat. Ecol. Evol.">
        <title>Megaphylogeny resolves global patterns of mushroom evolution.</title>
        <authorList>
            <person name="Varga T."/>
            <person name="Krizsan K."/>
            <person name="Foldi C."/>
            <person name="Dima B."/>
            <person name="Sanchez-Garcia M."/>
            <person name="Sanchez-Ramirez S."/>
            <person name="Szollosi G.J."/>
            <person name="Szarkandi J.G."/>
            <person name="Papp V."/>
            <person name="Albert L."/>
            <person name="Andreopoulos W."/>
            <person name="Angelini C."/>
            <person name="Antonin V."/>
            <person name="Barry K.W."/>
            <person name="Bougher N.L."/>
            <person name="Buchanan P."/>
            <person name="Buyck B."/>
            <person name="Bense V."/>
            <person name="Catcheside P."/>
            <person name="Chovatia M."/>
            <person name="Cooper J."/>
            <person name="Damon W."/>
            <person name="Desjardin D."/>
            <person name="Finy P."/>
            <person name="Geml J."/>
            <person name="Haridas S."/>
            <person name="Hughes K."/>
            <person name="Justo A."/>
            <person name="Karasinski D."/>
            <person name="Kautmanova I."/>
            <person name="Kiss B."/>
            <person name="Kocsube S."/>
            <person name="Kotiranta H."/>
            <person name="LaButti K.M."/>
            <person name="Lechner B.E."/>
            <person name="Liimatainen K."/>
            <person name="Lipzen A."/>
            <person name="Lukacs Z."/>
            <person name="Mihaltcheva S."/>
            <person name="Morgado L.N."/>
            <person name="Niskanen T."/>
            <person name="Noordeloos M.E."/>
            <person name="Ohm R.A."/>
            <person name="Ortiz-Santana B."/>
            <person name="Ovrebo C."/>
            <person name="Racz N."/>
            <person name="Riley R."/>
            <person name="Savchenko A."/>
            <person name="Shiryaev A."/>
            <person name="Soop K."/>
            <person name="Spirin V."/>
            <person name="Szebenyi C."/>
            <person name="Tomsovsky M."/>
            <person name="Tulloss R.E."/>
            <person name="Uehling J."/>
            <person name="Grigoriev I.V."/>
            <person name="Vagvolgyi C."/>
            <person name="Papp T."/>
            <person name="Martin F.M."/>
            <person name="Miettinen O."/>
            <person name="Hibbett D.S."/>
            <person name="Nagy L.G."/>
        </authorList>
    </citation>
    <scope>NUCLEOTIDE SEQUENCE [LARGE SCALE GENOMIC DNA]</scope>
    <source>
        <strain evidence="7 8">CBS 309.79</strain>
    </source>
</reference>
<gene>
    <name evidence="7" type="ORF">BDV98DRAFT_507126</name>
</gene>
<feature type="compositionally biased region" description="Basic and acidic residues" evidence="4">
    <location>
        <begin position="172"/>
        <end position="188"/>
    </location>
</feature>
<dbReference type="EMBL" id="ML178824">
    <property type="protein sequence ID" value="TFL01845.1"/>
    <property type="molecule type" value="Genomic_DNA"/>
</dbReference>
<dbReference type="AlphaFoldDB" id="A0A5C3QIG3"/>
<dbReference type="PANTHER" id="PTHR11586:SF33">
    <property type="entry name" value="AMINOACYL TRNA SYNTHASE COMPLEX-INTERACTING MULTIFUNCTIONAL PROTEIN 1"/>
    <property type="match status" value="1"/>
</dbReference>
<dbReference type="SUPFAM" id="SSF50249">
    <property type="entry name" value="Nucleic acid-binding proteins"/>
    <property type="match status" value="1"/>
</dbReference>
<dbReference type="CDD" id="cd02799">
    <property type="entry name" value="tRNA_bind_EMAP-II_like"/>
    <property type="match status" value="1"/>
</dbReference>
<evidence type="ECO:0000259" key="5">
    <source>
        <dbReference type="PROSITE" id="PS50405"/>
    </source>
</evidence>
<dbReference type="CDD" id="cd10289">
    <property type="entry name" value="GST_C_AaRS_like"/>
    <property type="match status" value="1"/>
</dbReference>
<accession>A0A5C3QIG3</accession>
<evidence type="ECO:0008006" key="9">
    <source>
        <dbReference type="Google" id="ProtNLM"/>
    </source>
</evidence>
<dbReference type="Gene3D" id="1.20.1050.10">
    <property type="match status" value="1"/>
</dbReference>
<keyword evidence="8" id="KW-1185">Reference proteome</keyword>
<dbReference type="GO" id="GO:0000049">
    <property type="term" value="F:tRNA binding"/>
    <property type="evidence" value="ECO:0007669"/>
    <property type="project" value="UniProtKB-UniRule"/>
</dbReference>